<dbReference type="Pfam" id="PF14776">
    <property type="entry name" value="UNC-79"/>
    <property type="match status" value="1"/>
</dbReference>
<protein>
    <submittedName>
        <fullName evidence="2">Uncoordinated protein 79</fullName>
    </submittedName>
</protein>
<proteinExistence type="predicted"/>
<sequence>MRIATGQQLSNAEIITTLRYFQQTLIGFLKEIPAENSALFEQFNGDAQRSTFYPNLNYSGLFYGIVNLLDAFSLLTSGQTDIGQAILDTLKALYFFLDKDCIDQLPYLVASQLGVFPSELNKKIVYLLADCIVPYSLGEHASGGLSVSGVLMLVLQHSNDSTLHTLIVESLMSRRENVYHDLLAVIAKGTSESRIPAANLLFHYWPLINPAIIHRKHIQYRVQAWSSHPCQNLLCNEKNHSTRRSYDPVVCAKYGDTAPPMSLCNKCCSDIETAQPLRFICQPMAASTSTICQNKACESSNRIAVATCFAEDCIRSHGYVPLRLCQECFAALHNNPIAESHIRHKGMVCAWGTNVERNMIEAVVKLLKETSCQLEGNEGEAKRPKWLRQLEGGQVLGKDIDAMADERRMLSRFGVWMMAALCPLLWMLLHGLHNVDGVPVVCHHCSLPNDSMGSTIEQLKTDWVNLAISNHYEILVSILLPDLPEYAQVGGIWDKWCSRKEQMKEVRCNLIPNVEQGDSHWLQAISQEVEEEDLLDLKVLLCKIFEPDLCPLPFEQNKVFEFVSVRLNSGVYEDIIQALDWLHLLSRINIRISLHMLLDMFVESLQKMRQFKIASKNEENDLDEDGPLAIEVIMVDVIAQQVKLNEIDPYETNSVTDQMFSTSALLLQYLDESEGTVQQRHSCQNPETDQFSDCQRCQQSAFLYQVGVDFCEKSSKPLHLEVLMHLTEQICPKEEIKIECDMSNMSDWLAETQMTDSVSTVSHLSNLTSPRNPSFQGALSPFAKEYENMAKEDSEKTFRFLSCTSPKTAMLEEETSRDEFVGVLPSEEIETATAQATTLTERDVGHETCQILQTTLVDSLKKHPTQPQQPKRSRTEFWDTSVGRFRFQFQQLPASLRFIHSLVMNIDREVDPDVQYFILNILKYLCLHCEALKNARREHRGFLIWIQENFLIPRLWTLLRSDFTQVGQLAVPLLIHAITLPCGEEFSGILSTLNSPMKSGKSALKLVVERVYVLAHMIVVAPVKANRLLQTCLSCAFSHLVVSAHDPNAAVAQRAILALKAMPSSSLNLMCVCFESQFDSCILDRPLIIGRINLLTTLVPEENILTWDFFIQRFETLALEAQLKNHVGDSTFVQDLLHTDPMSELYQRKVTKARQSLNEADSVRSIVKSLRDNSLKHQLTMSAKVDKGG</sequence>
<evidence type="ECO:0000313" key="1">
    <source>
        <dbReference type="Proteomes" id="UP000887574"/>
    </source>
</evidence>
<reference evidence="2" key="1">
    <citation type="submission" date="2022-11" db="UniProtKB">
        <authorList>
            <consortium name="WormBaseParasite"/>
        </authorList>
    </citation>
    <scope>IDENTIFICATION</scope>
</reference>
<dbReference type="AlphaFoldDB" id="A0A915E3W4"/>
<dbReference type="PANTHER" id="PTHR21696:SF2">
    <property type="entry name" value="PROTEIN UNC-79 HOMOLOG"/>
    <property type="match status" value="1"/>
</dbReference>
<keyword evidence="1" id="KW-1185">Reference proteome</keyword>
<dbReference type="Proteomes" id="UP000887574">
    <property type="component" value="Unplaced"/>
</dbReference>
<organism evidence="1 2">
    <name type="scientific">Ditylenchus dipsaci</name>
    <dbReference type="NCBI Taxonomy" id="166011"/>
    <lineage>
        <taxon>Eukaryota</taxon>
        <taxon>Metazoa</taxon>
        <taxon>Ecdysozoa</taxon>
        <taxon>Nematoda</taxon>
        <taxon>Chromadorea</taxon>
        <taxon>Rhabditida</taxon>
        <taxon>Tylenchina</taxon>
        <taxon>Tylenchomorpha</taxon>
        <taxon>Sphaerularioidea</taxon>
        <taxon>Anguinidae</taxon>
        <taxon>Anguininae</taxon>
        <taxon>Ditylenchus</taxon>
    </lineage>
</organism>
<dbReference type="PANTHER" id="PTHR21696">
    <property type="entry name" value="PROTEIN UNC-79 HOMOLOG"/>
    <property type="match status" value="1"/>
</dbReference>
<name>A0A915E3W4_9BILA</name>
<evidence type="ECO:0000313" key="2">
    <source>
        <dbReference type="WBParaSite" id="jg26432"/>
    </source>
</evidence>
<dbReference type="WBParaSite" id="jg26432">
    <property type="protein sequence ID" value="jg26432"/>
    <property type="gene ID" value="jg26432"/>
</dbReference>
<dbReference type="InterPro" id="IPR024855">
    <property type="entry name" value="UNC79"/>
</dbReference>
<accession>A0A915E3W4</accession>